<dbReference type="EMBL" id="JAKLMC020000018">
    <property type="protein sequence ID" value="KAK5951889.1"/>
    <property type="molecule type" value="Genomic_DNA"/>
</dbReference>
<proteinExistence type="predicted"/>
<evidence type="ECO:0000313" key="1">
    <source>
        <dbReference type="EMBL" id="KAK5951889.1"/>
    </source>
</evidence>
<evidence type="ECO:0000313" key="2">
    <source>
        <dbReference type="Proteomes" id="UP001316803"/>
    </source>
</evidence>
<gene>
    <name evidence="1" type="ORF">OHC33_007182</name>
</gene>
<protein>
    <submittedName>
        <fullName evidence="1">Uncharacterized protein</fullName>
    </submittedName>
</protein>
<keyword evidence="2" id="KW-1185">Reference proteome</keyword>
<organism evidence="1 2">
    <name type="scientific">Knufia fluminis</name>
    <dbReference type="NCBI Taxonomy" id="191047"/>
    <lineage>
        <taxon>Eukaryota</taxon>
        <taxon>Fungi</taxon>
        <taxon>Dikarya</taxon>
        <taxon>Ascomycota</taxon>
        <taxon>Pezizomycotina</taxon>
        <taxon>Eurotiomycetes</taxon>
        <taxon>Chaetothyriomycetidae</taxon>
        <taxon>Chaetothyriales</taxon>
        <taxon>Trichomeriaceae</taxon>
        <taxon>Knufia</taxon>
    </lineage>
</organism>
<name>A0AAN8I4L5_9EURO</name>
<sequence length="128" mass="14315">MADGSGTIKINQPFESADRLTGVKYNARAAKEVRYPSISPRVLDFDHVNGPEIIALDPTKYKLEDLVVTLVYYNSGFEDVQVLLLPPVSGNCRMDYENEVGSYCRPVVVKRDDDEISVGIFQFALLVQ</sequence>
<dbReference type="Proteomes" id="UP001316803">
    <property type="component" value="Unassembled WGS sequence"/>
</dbReference>
<dbReference type="AlphaFoldDB" id="A0AAN8I4L5"/>
<comment type="caution">
    <text evidence="1">The sequence shown here is derived from an EMBL/GenBank/DDBJ whole genome shotgun (WGS) entry which is preliminary data.</text>
</comment>
<accession>A0AAN8I4L5</accession>
<reference evidence="1 2" key="1">
    <citation type="submission" date="2022-12" db="EMBL/GenBank/DDBJ databases">
        <title>Genomic features and morphological characterization of a novel Knufia sp. strain isolated from spacecraft assembly facility.</title>
        <authorList>
            <person name="Teixeira M."/>
            <person name="Chander A.M."/>
            <person name="Stajich J.E."/>
            <person name="Venkateswaran K."/>
        </authorList>
    </citation>
    <scope>NUCLEOTIDE SEQUENCE [LARGE SCALE GENOMIC DNA]</scope>
    <source>
        <strain evidence="1 2">FJI-L2-BK-P2</strain>
    </source>
</reference>